<evidence type="ECO:0000313" key="1">
    <source>
        <dbReference type="EMBL" id="KAG2428448.1"/>
    </source>
</evidence>
<dbReference type="EMBL" id="JAEHOC010000034">
    <property type="protein sequence ID" value="KAG2428448.1"/>
    <property type="molecule type" value="Genomic_DNA"/>
</dbReference>
<reference evidence="1" key="1">
    <citation type="journal article" date="2020" name="bioRxiv">
        <title>Comparative genomics of Chlamydomonas.</title>
        <authorList>
            <person name="Craig R.J."/>
            <person name="Hasan A.R."/>
            <person name="Ness R.W."/>
            <person name="Keightley P.D."/>
        </authorList>
    </citation>
    <scope>NUCLEOTIDE SEQUENCE</scope>
    <source>
        <strain evidence="1">SAG 7.73</strain>
    </source>
</reference>
<organism evidence="1 2">
    <name type="scientific">Chlamydomonas incerta</name>
    <dbReference type="NCBI Taxonomy" id="51695"/>
    <lineage>
        <taxon>Eukaryota</taxon>
        <taxon>Viridiplantae</taxon>
        <taxon>Chlorophyta</taxon>
        <taxon>core chlorophytes</taxon>
        <taxon>Chlorophyceae</taxon>
        <taxon>CS clade</taxon>
        <taxon>Chlamydomonadales</taxon>
        <taxon>Chlamydomonadaceae</taxon>
        <taxon>Chlamydomonas</taxon>
    </lineage>
</organism>
<protein>
    <submittedName>
        <fullName evidence="1">Uncharacterized protein</fullName>
    </submittedName>
</protein>
<accession>A0A835SRN0</accession>
<keyword evidence="2" id="KW-1185">Reference proteome</keyword>
<dbReference type="AlphaFoldDB" id="A0A835SRN0"/>
<proteinExistence type="predicted"/>
<sequence>MVDWLEKLNSLGLTADENGKARHLLLRMLPEERQVYLADPSDAAAVAVRALLAGVAAGPSSRGTTDAGLLEALFPSTLYCITFTLYDGADLAMRLVSHAKANGFRGEVTHVSTSRSDFTLLLKTEDEASKQTLQRFTSWLATEVPVHAPAVETNAAFTKAKAAAAARVEVTSDLSNPLTRDRKLLDMYSQGQLTIYAAMEVRLALENVAKAVEQRERLSKSSLGRSRASSSHE</sequence>
<dbReference type="Proteomes" id="UP000650467">
    <property type="component" value="Unassembled WGS sequence"/>
</dbReference>
<comment type="caution">
    <text evidence="1">The sequence shown here is derived from an EMBL/GenBank/DDBJ whole genome shotgun (WGS) entry which is preliminary data.</text>
</comment>
<gene>
    <name evidence="1" type="ORF">HXX76_011568</name>
</gene>
<evidence type="ECO:0000313" key="2">
    <source>
        <dbReference type="Proteomes" id="UP000650467"/>
    </source>
</evidence>
<name>A0A835SRN0_CHLIN</name>
<dbReference type="OrthoDB" id="539768at2759"/>